<dbReference type="Proteomes" id="UP000075230">
    <property type="component" value="Unassembled WGS sequence"/>
</dbReference>
<reference evidence="2" key="2">
    <citation type="submission" date="2016-02" db="EMBL/GenBank/DDBJ databases">
        <title>Genome sequencing of Aspergillus luchuensis NBRC 4314.</title>
        <authorList>
            <person name="Yamada O."/>
        </authorList>
    </citation>
    <scope>NUCLEOTIDE SEQUENCE [LARGE SCALE GENOMIC DNA]</scope>
    <source>
        <strain evidence="2">RIB 2604</strain>
    </source>
</reference>
<evidence type="ECO:0000313" key="2">
    <source>
        <dbReference type="Proteomes" id="UP000075230"/>
    </source>
</evidence>
<organism evidence="1 2">
    <name type="scientific">Aspergillus kawachii</name>
    <name type="common">White koji mold</name>
    <name type="synonym">Aspergillus awamori var. kawachi</name>
    <dbReference type="NCBI Taxonomy" id="1069201"/>
    <lineage>
        <taxon>Eukaryota</taxon>
        <taxon>Fungi</taxon>
        <taxon>Dikarya</taxon>
        <taxon>Ascomycota</taxon>
        <taxon>Pezizomycotina</taxon>
        <taxon>Eurotiomycetes</taxon>
        <taxon>Eurotiomycetidae</taxon>
        <taxon>Eurotiales</taxon>
        <taxon>Aspergillaceae</taxon>
        <taxon>Aspergillus</taxon>
        <taxon>Aspergillus subgen. Circumdati</taxon>
    </lineage>
</organism>
<dbReference type="EMBL" id="BCWF01000001">
    <property type="protein sequence ID" value="GAT18704.1"/>
    <property type="molecule type" value="Genomic_DNA"/>
</dbReference>
<comment type="caution">
    <text evidence="1">The sequence shown here is derived from an EMBL/GenBank/DDBJ whole genome shotgun (WGS) entry which is preliminary data.</text>
</comment>
<gene>
    <name evidence="1" type="ORF">RIB2604_00101990</name>
</gene>
<name>A0A146EXC3_ASPKA</name>
<proteinExistence type="predicted"/>
<accession>A0A146EXC3</accession>
<evidence type="ECO:0000313" key="1">
    <source>
        <dbReference type="EMBL" id="GAT18704.1"/>
    </source>
</evidence>
<sequence>MTNSTRHLANTEAIDSGVMNYVWKQIVGYQRKAVEEKAARAGVDKDANNCLGPSGA</sequence>
<reference evidence="1 2" key="1">
    <citation type="journal article" date="2016" name="DNA Res.">
        <title>Genome sequence of Aspergillus luchuensis NBRC 4314.</title>
        <authorList>
            <person name="Yamada O."/>
            <person name="Machida M."/>
            <person name="Hosoyama A."/>
            <person name="Goto M."/>
            <person name="Takahashi T."/>
            <person name="Futagami T."/>
            <person name="Yamagata Y."/>
            <person name="Takeuchi M."/>
            <person name="Kobayashi T."/>
            <person name="Koike H."/>
            <person name="Abe K."/>
            <person name="Asai K."/>
            <person name="Arita M."/>
            <person name="Fujita N."/>
            <person name="Fukuda K."/>
            <person name="Higa K."/>
            <person name="Horikawa H."/>
            <person name="Ishikawa T."/>
            <person name="Jinno K."/>
            <person name="Kato Y."/>
            <person name="Kirimura K."/>
            <person name="Mizutani O."/>
            <person name="Nakasone K."/>
            <person name="Sano M."/>
            <person name="Shiraishi Y."/>
            <person name="Tsukahara M."/>
            <person name="Gomi K."/>
        </authorList>
    </citation>
    <scope>NUCLEOTIDE SEQUENCE [LARGE SCALE GENOMIC DNA]</scope>
    <source>
        <strain evidence="1 2">RIB 2604</strain>
    </source>
</reference>
<dbReference type="AlphaFoldDB" id="A0A146EXC3"/>
<protein>
    <submittedName>
        <fullName evidence="1">Plasma membrane phosphate transporter Pho87</fullName>
    </submittedName>
</protein>